<dbReference type="Gene3D" id="3.10.20.90">
    <property type="entry name" value="Phosphatidylinositol 3-kinase Catalytic Subunit, Chain A, domain 1"/>
    <property type="match status" value="1"/>
</dbReference>
<evidence type="ECO:0000256" key="1">
    <source>
        <dbReference type="SAM" id="MobiDB-lite"/>
    </source>
</evidence>
<reference evidence="5" key="1">
    <citation type="submission" date="2017-02" db="UniProtKB">
        <authorList>
            <consortium name="WormBaseParasite"/>
        </authorList>
    </citation>
    <scope>IDENTIFICATION</scope>
</reference>
<evidence type="ECO:0000313" key="3">
    <source>
        <dbReference type="EMBL" id="VDL47935.1"/>
    </source>
</evidence>
<feature type="compositionally biased region" description="Basic residues" evidence="1">
    <location>
        <begin position="145"/>
        <end position="159"/>
    </location>
</feature>
<feature type="region of interest" description="Disordered" evidence="1">
    <location>
        <begin position="29"/>
        <end position="78"/>
    </location>
</feature>
<sequence length="839" mass="92120">MFLSRTLAESYDELGNRYQLPVFVLSQPTNLEPDPSGEGTSTDPSIACPSTSTAPGTIPTTINVASDRDINDNGDDDFNDEGVTIVSLLSPHAPTSPSALLGNPPCLGTLIDPQQNASSQSAPSSSPQETSNPFLRFFRRRRQSRTHSLVKKTRRKNRSSKSTLFPSVGSVCSSVAGGSAAVRPFDLRMRLSTGDEYSLPVTSSQSVLEAKKRLAAMIGWPPDRQRWYCGGVALRDGLRIADCPSSIAPPMSFMYASHETELQVAQASLDAKLFQDLKIEEHIDLKSEFGISNASPKIFIPSQYFCGFPVPKGNAQAGYRPSLIGSMVLVKGGLTPIIGNYDRPPLSEKNLSVSARDFNFYASVFCAGRLISNLPNPTLARYITFLERVLSVSLSKVEKAALNVPNLCVNKTNGGGDLTAHVLVRAFAIGNQVASVYTLRSNSAATLNDLNVRLFVASTTPQSRLESLALLTALLTTWAGNDERKFQSYLNVSLFGFYTISLHSADIGVSYPGAFKGSSVEPSKSGRANQGYRWVEYIEHPRFCVPSATFSCTCPRQLLVHSVAERRRTRLMASLRQEAASVHSSLPPSVHSLTLAVGADKPSNSDWPHRVLALLSEALCNQAVPLTPNDKAQMHTAQRTIKICEHRQGNEVTNDCISESLVQRIWEITSYAERKLENSSAQWEFAKLASYPFLRTVEQEITKISSDEGKDKTPWLQVYIGQPDSIYLLLKALNISVGTLDHRRSAGRFIIEIHRSHFPQDSSPITNLRFLLDGVDIGESFKPVGLCEDKPLICSAEKFVGFLKESKFWGPILGTHLMNSSEDAFKFVCNSDDFRTLMK</sequence>
<evidence type="ECO:0000259" key="2">
    <source>
        <dbReference type="PROSITE" id="PS50053"/>
    </source>
</evidence>
<proteinExistence type="predicted"/>
<dbReference type="InterPro" id="IPR029033">
    <property type="entry name" value="His_PPase_superfam"/>
</dbReference>
<name>A0A0R3SHE2_HYMDI</name>
<dbReference type="PANTHER" id="PTHR13609">
    <property type="entry name" value="UBIQUITIN DOMAIN CONTAINING 1 PROTEIN-RELATED"/>
    <property type="match status" value="1"/>
</dbReference>
<dbReference type="WBParaSite" id="HDID_0000435701-mRNA-1">
    <property type="protein sequence ID" value="HDID_0000435701-mRNA-1"/>
    <property type="gene ID" value="HDID_0000435701"/>
</dbReference>
<dbReference type="PROSITE" id="PS50053">
    <property type="entry name" value="UBIQUITIN_2"/>
    <property type="match status" value="1"/>
</dbReference>
<dbReference type="EMBL" id="UYSG01001637">
    <property type="protein sequence ID" value="VDL47935.1"/>
    <property type="molecule type" value="Genomic_DNA"/>
</dbReference>
<dbReference type="Gene3D" id="3.40.50.1240">
    <property type="entry name" value="Phosphoglycerate mutase-like"/>
    <property type="match status" value="1"/>
</dbReference>
<gene>
    <name evidence="3" type="ORF">HDID_LOCUS4355</name>
</gene>
<dbReference type="AlphaFoldDB" id="A0A0R3SHE2"/>
<dbReference type="SUPFAM" id="SSF54236">
    <property type="entry name" value="Ubiquitin-like"/>
    <property type="match status" value="1"/>
</dbReference>
<dbReference type="Proteomes" id="UP000274504">
    <property type="component" value="Unassembled WGS sequence"/>
</dbReference>
<feature type="domain" description="Ubiquitin-like" evidence="2">
    <location>
        <begin position="185"/>
        <end position="243"/>
    </location>
</feature>
<dbReference type="InterPro" id="IPR029071">
    <property type="entry name" value="Ubiquitin-like_domsf"/>
</dbReference>
<feature type="compositionally biased region" description="Polar residues" evidence="1">
    <location>
        <begin position="38"/>
        <end position="64"/>
    </location>
</feature>
<feature type="region of interest" description="Disordered" evidence="1">
    <location>
        <begin position="96"/>
        <end position="135"/>
    </location>
</feature>
<evidence type="ECO:0000313" key="5">
    <source>
        <dbReference type="WBParaSite" id="HDID_0000435701-mRNA-1"/>
    </source>
</evidence>
<feature type="region of interest" description="Disordered" evidence="1">
    <location>
        <begin position="145"/>
        <end position="164"/>
    </location>
</feature>
<dbReference type="InterPro" id="IPR000626">
    <property type="entry name" value="Ubiquitin-like_dom"/>
</dbReference>
<reference evidence="3 4" key="2">
    <citation type="submission" date="2018-11" db="EMBL/GenBank/DDBJ databases">
        <authorList>
            <consortium name="Pathogen Informatics"/>
        </authorList>
    </citation>
    <scope>NUCLEOTIDE SEQUENCE [LARGE SCALE GENOMIC DNA]</scope>
</reference>
<dbReference type="Pfam" id="PF00240">
    <property type="entry name" value="ubiquitin"/>
    <property type="match status" value="1"/>
</dbReference>
<dbReference type="InterPro" id="IPR039869">
    <property type="entry name" value="UBTD1/2"/>
</dbReference>
<evidence type="ECO:0000313" key="4">
    <source>
        <dbReference type="Proteomes" id="UP000274504"/>
    </source>
</evidence>
<protein>
    <submittedName>
        <fullName evidence="5">Ubiquitin-like domain-containing protein</fullName>
    </submittedName>
</protein>
<dbReference type="OrthoDB" id="6268106at2759"/>
<organism evidence="5">
    <name type="scientific">Hymenolepis diminuta</name>
    <name type="common">Rat tapeworm</name>
    <dbReference type="NCBI Taxonomy" id="6216"/>
    <lineage>
        <taxon>Eukaryota</taxon>
        <taxon>Metazoa</taxon>
        <taxon>Spiralia</taxon>
        <taxon>Lophotrochozoa</taxon>
        <taxon>Platyhelminthes</taxon>
        <taxon>Cestoda</taxon>
        <taxon>Eucestoda</taxon>
        <taxon>Cyclophyllidea</taxon>
        <taxon>Hymenolepididae</taxon>
        <taxon>Hymenolepis</taxon>
    </lineage>
</organism>
<dbReference type="SUPFAM" id="SSF53254">
    <property type="entry name" value="Phosphoglycerate mutase-like"/>
    <property type="match status" value="1"/>
</dbReference>
<accession>A0A0R3SHE2</accession>
<feature type="compositionally biased region" description="Low complexity" evidence="1">
    <location>
        <begin position="113"/>
        <end position="128"/>
    </location>
</feature>